<evidence type="ECO:0000256" key="1">
    <source>
        <dbReference type="ARBA" id="ARBA00004123"/>
    </source>
</evidence>
<dbReference type="GO" id="GO:0008033">
    <property type="term" value="P:tRNA processing"/>
    <property type="evidence" value="ECO:0007669"/>
    <property type="project" value="UniProtKB-KW"/>
</dbReference>
<evidence type="ECO:0000256" key="3">
    <source>
        <dbReference type="ARBA" id="ARBA00007073"/>
    </source>
</evidence>
<evidence type="ECO:0000256" key="5">
    <source>
        <dbReference type="ARBA" id="ARBA00022694"/>
    </source>
</evidence>
<evidence type="ECO:0000256" key="2">
    <source>
        <dbReference type="ARBA" id="ARBA00004496"/>
    </source>
</evidence>
<evidence type="ECO:0000313" key="7">
    <source>
        <dbReference type="EMBL" id="CEP20013.1"/>
    </source>
</evidence>
<dbReference type="EMBL" id="LN734204">
    <property type="protein sequence ID" value="CEP20013.1"/>
    <property type="molecule type" value="Genomic_DNA"/>
</dbReference>
<reference evidence="7 8" key="1">
    <citation type="submission" date="2014-09" db="EMBL/GenBank/DDBJ databases">
        <authorList>
            <person name="Ellenberger Sabrina"/>
        </authorList>
    </citation>
    <scope>NUCLEOTIDE SEQUENCE [LARGE SCALE GENOMIC DNA]</scope>
    <source>
        <strain evidence="7 8">CBS 412.66</strain>
    </source>
</reference>
<accession>A0A0B7NXC0</accession>
<keyword evidence="4" id="KW-0963">Cytoplasm</keyword>
<proteinExistence type="inferred from homology"/>
<sequence length="82" mass="9803">MDNKIYIEIPFPNERFASIAQQVMNVDEELRTDQVKRVITHKDNLLHVQFECYNTKMLRVAVSSFLEYLTMVTRTMEEDFNN</sequence>
<dbReference type="OrthoDB" id="10025739at2759"/>
<gene>
    <name evidence="7" type="primary">PARPA_14334.1 scaffold 50072</name>
</gene>
<protein>
    <recommendedName>
        <fullName evidence="9">Transcription factor Pcc1</fullName>
    </recommendedName>
</protein>
<evidence type="ECO:0000313" key="8">
    <source>
        <dbReference type="Proteomes" id="UP000054107"/>
    </source>
</evidence>
<comment type="subcellular location">
    <subcellularLocation>
        <location evidence="2">Cytoplasm</location>
    </subcellularLocation>
    <subcellularLocation>
        <location evidence="1">Nucleus</location>
    </subcellularLocation>
</comment>
<dbReference type="GO" id="GO:0070525">
    <property type="term" value="P:tRNA threonylcarbamoyladenosine metabolic process"/>
    <property type="evidence" value="ECO:0007669"/>
    <property type="project" value="TreeGrafter"/>
</dbReference>
<keyword evidence="6" id="KW-0539">Nucleus</keyword>
<dbReference type="GO" id="GO:0000408">
    <property type="term" value="C:EKC/KEOPS complex"/>
    <property type="evidence" value="ECO:0007669"/>
    <property type="project" value="TreeGrafter"/>
</dbReference>
<dbReference type="Pfam" id="PF09341">
    <property type="entry name" value="Pcc1"/>
    <property type="match status" value="1"/>
</dbReference>
<dbReference type="AlphaFoldDB" id="A0A0B7NXC0"/>
<evidence type="ECO:0008006" key="9">
    <source>
        <dbReference type="Google" id="ProtNLM"/>
    </source>
</evidence>
<dbReference type="PANTHER" id="PTHR31283:SF5">
    <property type="entry name" value="EKC_KEOPS COMPLEX SUBUNIT LAGE3"/>
    <property type="match status" value="1"/>
</dbReference>
<dbReference type="PANTHER" id="PTHR31283">
    <property type="entry name" value="EKC/KEOPS COMPLEX SUBUNIT PCC1 FAMILY MEMBER"/>
    <property type="match status" value="1"/>
</dbReference>
<dbReference type="InterPro" id="IPR015419">
    <property type="entry name" value="CTAG/Pcc1"/>
</dbReference>
<dbReference type="FunFam" id="3.30.310.50:FF:000005">
    <property type="entry name" value="L antigen family member 3"/>
    <property type="match status" value="1"/>
</dbReference>
<keyword evidence="8" id="KW-1185">Reference proteome</keyword>
<organism evidence="7 8">
    <name type="scientific">Parasitella parasitica</name>
    <dbReference type="NCBI Taxonomy" id="35722"/>
    <lineage>
        <taxon>Eukaryota</taxon>
        <taxon>Fungi</taxon>
        <taxon>Fungi incertae sedis</taxon>
        <taxon>Mucoromycota</taxon>
        <taxon>Mucoromycotina</taxon>
        <taxon>Mucoromycetes</taxon>
        <taxon>Mucorales</taxon>
        <taxon>Mucorineae</taxon>
        <taxon>Mucoraceae</taxon>
        <taxon>Parasitella</taxon>
    </lineage>
</organism>
<dbReference type="Proteomes" id="UP000054107">
    <property type="component" value="Unassembled WGS sequence"/>
</dbReference>
<dbReference type="Gene3D" id="3.30.310.50">
    <property type="entry name" value="Alpha-D-phosphohexomutase, C-terminal domain"/>
    <property type="match status" value="1"/>
</dbReference>
<dbReference type="GO" id="GO:0005737">
    <property type="term" value="C:cytoplasm"/>
    <property type="evidence" value="ECO:0007669"/>
    <property type="project" value="UniProtKB-SubCell"/>
</dbReference>
<comment type="similarity">
    <text evidence="3">Belongs to the CTAG/PCC1 family.</text>
</comment>
<keyword evidence="5" id="KW-0819">tRNA processing</keyword>
<evidence type="ECO:0000256" key="6">
    <source>
        <dbReference type="ARBA" id="ARBA00023242"/>
    </source>
</evidence>
<dbReference type="GO" id="GO:0005634">
    <property type="term" value="C:nucleus"/>
    <property type="evidence" value="ECO:0007669"/>
    <property type="project" value="UniProtKB-SubCell"/>
</dbReference>
<name>A0A0B7NXC0_9FUNG</name>
<evidence type="ECO:0000256" key="4">
    <source>
        <dbReference type="ARBA" id="ARBA00022490"/>
    </source>
</evidence>